<reference evidence="2 3" key="1">
    <citation type="journal article" date="2015" name="Genome Biol.">
        <title>Comparative genomics of Steinernema reveals deeply conserved gene regulatory networks.</title>
        <authorList>
            <person name="Dillman A.R."/>
            <person name="Macchietto M."/>
            <person name="Porter C.F."/>
            <person name="Rogers A."/>
            <person name="Williams B."/>
            <person name="Antoshechkin I."/>
            <person name="Lee M.M."/>
            <person name="Goodwin Z."/>
            <person name="Lu X."/>
            <person name="Lewis E.E."/>
            <person name="Goodrich-Blair H."/>
            <person name="Stock S.P."/>
            <person name="Adams B.J."/>
            <person name="Sternberg P.W."/>
            <person name="Mortazavi A."/>
        </authorList>
    </citation>
    <scope>NUCLEOTIDE SEQUENCE [LARGE SCALE GENOMIC DNA]</scope>
    <source>
        <strain evidence="2 3">ALL</strain>
    </source>
</reference>
<keyword evidence="1" id="KW-0472">Membrane</keyword>
<evidence type="ECO:0000313" key="2">
    <source>
        <dbReference type="EMBL" id="TKR94329.1"/>
    </source>
</evidence>
<dbReference type="PANTHER" id="PTHR31562:SF2">
    <property type="entry name" value="NUCLEOTIDE-DIPHOSPHO-SUGAR TRANSFERASE"/>
    <property type="match status" value="1"/>
</dbReference>
<evidence type="ECO:0000256" key="1">
    <source>
        <dbReference type="SAM" id="Phobius"/>
    </source>
</evidence>
<dbReference type="Pfam" id="PF03314">
    <property type="entry name" value="DUF273"/>
    <property type="match status" value="1"/>
</dbReference>
<dbReference type="OrthoDB" id="407658at2759"/>
<organism evidence="2 3">
    <name type="scientific">Steinernema carpocapsae</name>
    <name type="common">Entomopathogenic nematode</name>
    <dbReference type="NCBI Taxonomy" id="34508"/>
    <lineage>
        <taxon>Eukaryota</taxon>
        <taxon>Metazoa</taxon>
        <taxon>Ecdysozoa</taxon>
        <taxon>Nematoda</taxon>
        <taxon>Chromadorea</taxon>
        <taxon>Rhabditida</taxon>
        <taxon>Tylenchina</taxon>
        <taxon>Panagrolaimomorpha</taxon>
        <taxon>Strongyloidoidea</taxon>
        <taxon>Steinernematidae</taxon>
        <taxon>Steinernema</taxon>
    </lineage>
</organism>
<dbReference type="AlphaFoldDB" id="A0A4U5PD25"/>
<protein>
    <recommendedName>
        <fullName evidence="4">Nucleotide-diphospho-sugar transferase domain-containing protein</fullName>
    </recommendedName>
</protein>
<keyword evidence="1" id="KW-0812">Transmembrane</keyword>
<feature type="transmembrane region" description="Helical" evidence="1">
    <location>
        <begin position="28"/>
        <end position="49"/>
    </location>
</feature>
<sequence>MLSQCLQTVYGLKTNVLRPKPRLTLQNAVLFLAIVFCALICASMVIVPYPPAANEPELSSILLVDHKNIAVLAITNNISLNAYQLAINSTRCYAQIHGYRNLFVDMADVENSILERCNHTDFMFRRHCVTARLAERHPELQFILFIDADMGVVNPNHLIEDYIPENAEIVFYDRIFNSEIAAGSYLFRNSNYSRNFLDFWADYESKLPAGEHGSDNGAIHSVFLDRLRPDLNKEKCQRIWKNSKTYDHLFNFVACFRWLIDGASEFDSGRVRLLKKGRNSWVRDGWLTGSKWSPRDFMFHGWQAKRQEKPIFGSWTSPFAHGFRFDDEFCSEGSKAPIRWGYNSSFVQTEAQTDAAIDSMIRNAKNDYSARLKRIQKL</sequence>
<evidence type="ECO:0008006" key="4">
    <source>
        <dbReference type="Google" id="ProtNLM"/>
    </source>
</evidence>
<name>A0A4U5PD25_STECR</name>
<dbReference type="InterPro" id="IPR004988">
    <property type="entry name" value="DUF273"/>
</dbReference>
<dbReference type="EMBL" id="AZBU02000002">
    <property type="protein sequence ID" value="TKR94329.1"/>
    <property type="molecule type" value="Genomic_DNA"/>
</dbReference>
<comment type="caution">
    <text evidence="2">The sequence shown here is derived from an EMBL/GenBank/DDBJ whole genome shotgun (WGS) entry which is preliminary data.</text>
</comment>
<reference evidence="2 3" key="2">
    <citation type="journal article" date="2019" name="G3 (Bethesda)">
        <title>Hybrid Assembly of the Genome of the Entomopathogenic Nematode Steinernema carpocapsae Identifies the X-Chromosome.</title>
        <authorList>
            <person name="Serra L."/>
            <person name="Macchietto M."/>
            <person name="Macias-Munoz A."/>
            <person name="McGill C.J."/>
            <person name="Rodriguez I.M."/>
            <person name="Rodriguez B."/>
            <person name="Murad R."/>
            <person name="Mortazavi A."/>
        </authorList>
    </citation>
    <scope>NUCLEOTIDE SEQUENCE [LARGE SCALE GENOMIC DNA]</scope>
    <source>
        <strain evidence="2 3">ALL</strain>
    </source>
</reference>
<dbReference type="STRING" id="34508.A0A4U5PD25"/>
<proteinExistence type="predicted"/>
<dbReference type="PANTHER" id="PTHR31562">
    <property type="entry name" value="PROTEIN CBG18972"/>
    <property type="match status" value="1"/>
</dbReference>
<gene>
    <name evidence="2" type="ORF">L596_008624</name>
</gene>
<evidence type="ECO:0000313" key="3">
    <source>
        <dbReference type="Proteomes" id="UP000298663"/>
    </source>
</evidence>
<dbReference type="Gene3D" id="3.90.550.10">
    <property type="entry name" value="Spore Coat Polysaccharide Biosynthesis Protein SpsA, Chain A"/>
    <property type="match status" value="1"/>
</dbReference>
<keyword evidence="1" id="KW-1133">Transmembrane helix</keyword>
<keyword evidence="3" id="KW-1185">Reference proteome</keyword>
<accession>A0A4U5PD25</accession>
<dbReference type="InterPro" id="IPR029044">
    <property type="entry name" value="Nucleotide-diphossugar_trans"/>
</dbReference>
<dbReference type="Proteomes" id="UP000298663">
    <property type="component" value="Unassembled WGS sequence"/>
</dbReference>